<keyword evidence="4" id="KW-1185">Reference proteome</keyword>
<evidence type="ECO:0000313" key="4">
    <source>
        <dbReference type="Proteomes" id="UP001628179"/>
    </source>
</evidence>
<organism evidence="3 4">
    <name type="scientific">Madurella fahalii</name>
    <dbReference type="NCBI Taxonomy" id="1157608"/>
    <lineage>
        <taxon>Eukaryota</taxon>
        <taxon>Fungi</taxon>
        <taxon>Dikarya</taxon>
        <taxon>Ascomycota</taxon>
        <taxon>Pezizomycotina</taxon>
        <taxon>Sordariomycetes</taxon>
        <taxon>Sordariomycetidae</taxon>
        <taxon>Sordariales</taxon>
        <taxon>Sordariales incertae sedis</taxon>
        <taxon>Madurella</taxon>
    </lineage>
</organism>
<gene>
    <name evidence="3" type="ORF">MFIFM68171_07125</name>
</gene>
<dbReference type="InterPro" id="IPR027417">
    <property type="entry name" value="P-loop_NTPase"/>
</dbReference>
<name>A0ABQ0GGV4_9PEZI</name>
<proteinExistence type="predicted"/>
<dbReference type="InterPro" id="IPR056125">
    <property type="entry name" value="DUF7708"/>
</dbReference>
<dbReference type="PANTHER" id="PTHR10039">
    <property type="entry name" value="AMELOGENIN"/>
    <property type="match status" value="1"/>
</dbReference>
<dbReference type="Pfam" id="PF24809">
    <property type="entry name" value="DUF7708"/>
    <property type="match status" value="1"/>
</dbReference>
<dbReference type="Proteomes" id="UP001628179">
    <property type="component" value="Unassembled WGS sequence"/>
</dbReference>
<feature type="domain" description="NACHT" evidence="2">
    <location>
        <begin position="290"/>
        <end position="439"/>
    </location>
</feature>
<comment type="caution">
    <text evidence="3">The sequence shown here is derived from an EMBL/GenBank/DDBJ whole genome shotgun (WGS) entry which is preliminary data.</text>
</comment>
<evidence type="ECO:0000259" key="2">
    <source>
        <dbReference type="PROSITE" id="PS50837"/>
    </source>
</evidence>
<evidence type="ECO:0000256" key="1">
    <source>
        <dbReference type="ARBA" id="ARBA00022737"/>
    </source>
</evidence>
<dbReference type="InterPro" id="IPR007111">
    <property type="entry name" value="NACHT_NTPase"/>
</dbReference>
<reference evidence="3 4" key="1">
    <citation type="submission" date="2024-09" db="EMBL/GenBank/DDBJ databases">
        <title>Itraconazole resistance in Madurella fahalii resulting from another homologue of gene encoding cytochrome P450 14-alpha sterol demethylase (CYP51).</title>
        <authorList>
            <person name="Yoshioka I."/>
            <person name="Fahal A.H."/>
            <person name="Kaneko S."/>
            <person name="Yaguchi T."/>
        </authorList>
    </citation>
    <scope>NUCLEOTIDE SEQUENCE [LARGE SCALE GENOMIC DNA]</scope>
    <source>
        <strain evidence="3 4">IFM 68171</strain>
    </source>
</reference>
<dbReference type="EMBL" id="BAAFSV010000004">
    <property type="protein sequence ID" value="GAB1316915.1"/>
    <property type="molecule type" value="Genomic_DNA"/>
</dbReference>
<dbReference type="Gene3D" id="3.40.50.300">
    <property type="entry name" value="P-loop containing nucleotide triphosphate hydrolases"/>
    <property type="match status" value="1"/>
</dbReference>
<dbReference type="GeneID" id="98177868"/>
<keyword evidence="1" id="KW-0677">Repeat</keyword>
<dbReference type="Pfam" id="PF24883">
    <property type="entry name" value="NPHP3_N"/>
    <property type="match status" value="1"/>
</dbReference>
<protein>
    <submittedName>
        <fullName evidence="3">NACHT domain-containing protein</fullName>
    </submittedName>
</protein>
<dbReference type="PROSITE" id="PS50837">
    <property type="entry name" value="NACHT"/>
    <property type="match status" value="1"/>
</dbReference>
<sequence length="781" mass="88528">MPLNARISLEAQRIIKDAFEDLGRSVSASDRADWDSATLDNVRQAVYRIEEHLAARQSLRNMRRLIPLFDGLAYYSKSIEVLCNGTPYLPWLWAPIKVILKVASDYVEAFDKIIKAYARIAEPLARFKVLDLAYSRSPEVQQPLAIFYADILRFHKEAYQFVRRNGWQILFLSWWGRFQRRFDSIIEDLKEHEGLVDKTANVVHISEAKRMRAEVDTWRQEVLSKLETEEEEQSAARYHAVIGMLKTNELDQVKIFELIAGEALKHPETCDWVTKQAAISAWMRCSQEASFMVLHGHPGTGKSVLATQIARFLQSSEQSLVITHFCTYSYATSADYDEILRSIFAQLIRSNNDLVAHAYQELVLKKKIPSSTALEQLLRDLIPAASPLPSRTKYIHIILDGLDECASDIQTKVITMLERIVATASSSGSTVCKVLLSTRLSPAVHKKLRHKRIVSLSEEKANIERAIRQYTGQRLHSLSQQLSQMDITDTDVSEMESTIAGKADGMFLWARLVLEYLGTNIFFGREEVLSAANSLPRKLSEFYGQILTQLTAHLDERSLVRTRLILGWIAFGKRPLRKAEFRSALAFSAGNPDASELAPPYIFEGFAALIEQRRDSTFAFIHVSVKDFLQSSESPLILNDMAAYYEQGLATATCLLSGFRLMDPMTLESVRINRMTRGLHAFHIYATQYWVEYLLSVASATGGINTESNFFLQSSQLANLLREHRTNVPHLGDIDVLHLSGGRLVHLEPYGDLHTAAAMILLDRRHSHLEESYENDNDVIA</sequence>
<dbReference type="RefSeq" id="XP_070918646.1">
    <property type="nucleotide sequence ID" value="XM_071062545.1"/>
</dbReference>
<dbReference type="InterPro" id="IPR056884">
    <property type="entry name" value="NPHP3-like_N"/>
</dbReference>
<evidence type="ECO:0000313" key="3">
    <source>
        <dbReference type="EMBL" id="GAB1316915.1"/>
    </source>
</evidence>
<dbReference type="SUPFAM" id="SSF52540">
    <property type="entry name" value="P-loop containing nucleoside triphosphate hydrolases"/>
    <property type="match status" value="1"/>
</dbReference>
<accession>A0ABQ0GGV4</accession>
<dbReference type="PANTHER" id="PTHR10039:SF14">
    <property type="entry name" value="NACHT DOMAIN-CONTAINING PROTEIN"/>
    <property type="match status" value="1"/>
</dbReference>